<keyword evidence="5" id="KW-0698">rRNA processing</keyword>
<feature type="region of interest" description="Disordered" evidence="9">
    <location>
        <begin position="316"/>
        <end position="533"/>
    </location>
</feature>
<dbReference type="RefSeq" id="XP_006694047.1">
    <property type="nucleotide sequence ID" value="XM_006693984.1"/>
</dbReference>
<dbReference type="eggNOG" id="KOG2236">
    <property type="taxonomic scope" value="Eukaryota"/>
</dbReference>
<organism evidence="11">
    <name type="scientific">Chaetomium thermophilum (strain DSM 1495 / CBS 144.50 / IMI 039719)</name>
    <name type="common">Thermochaetoides thermophila</name>
    <dbReference type="NCBI Taxonomy" id="759272"/>
    <lineage>
        <taxon>Eukaryota</taxon>
        <taxon>Fungi</taxon>
        <taxon>Dikarya</taxon>
        <taxon>Ascomycota</taxon>
        <taxon>Pezizomycotina</taxon>
        <taxon>Sordariomycetes</taxon>
        <taxon>Sordariomycetidae</taxon>
        <taxon>Sordariales</taxon>
        <taxon>Chaetomiaceae</taxon>
        <taxon>Thermochaetoides</taxon>
    </lineage>
</organism>
<keyword evidence="7" id="KW-0694">RNA-binding</keyword>
<evidence type="ECO:0000256" key="8">
    <source>
        <dbReference type="ARBA" id="ARBA00023242"/>
    </source>
</evidence>
<evidence type="ECO:0000256" key="1">
    <source>
        <dbReference type="ARBA" id="ARBA00004123"/>
    </source>
</evidence>
<feature type="compositionally biased region" description="Acidic residues" evidence="9">
    <location>
        <begin position="116"/>
        <end position="137"/>
    </location>
</feature>
<dbReference type="Pfam" id="PF04410">
    <property type="entry name" value="Gar1"/>
    <property type="match status" value="1"/>
</dbReference>
<dbReference type="PANTHER" id="PTHR31633">
    <property type="entry name" value="H/ACA RIBONUCLEOPROTEIN COMPLEX NON-CORE SUBUNIT NAF1"/>
    <property type="match status" value="1"/>
</dbReference>
<dbReference type="AlphaFoldDB" id="G0S7A7"/>
<dbReference type="PANTHER" id="PTHR31633:SF1">
    <property type="entry name" value="H_ACA RIBONUCLEOPROTEIN COMPLEX NON-CORE SUBUNIT NAF1"/>
    <property type="match status" value="1"/>
</dbReference>
<evidence type="ECO:0000313" key="10">
    <source>
        <dbReference type="EMBL" id="EGS21751.1"/>
    </source>
</evidence>
<evidence type="ECO:0000256" key="7">
    <source>
        <dbReference type="ARBA" id="ARBA00022884"/>
    </source>
</evidence>
<dbReference type="InterPro" id="IPR009000">
    <property type="entry name" value="Transl_B-barrel_sf"/>
</dbReference>
<evidence type="ECO:0000256" key="3">
    <source>
        <dbReference type="ARBA" id="ARBA00021438"/>
    </source>
</evidence>
<feature type="compositionally biased region" description="Polar residues" evidence="9">
    <location>
        <begin position="30"/>
        <end position="59"/>
    </location>
</feature>
<feature type="region of interest" description="Disordered" evidence="9">
    <location>
        <begin position="738"/>
        <end position="775"/>
    </location>
</feature>
<dbReference type="SUPFAM" id="SSF50447">
    <property type="entry name" value="Translation proteins"/>
    <property type="match status" value="1"/>
</dbReference>
<evidence type="ECO:0000256" key="2">
    <source>
        <dbReference type="ARBA" id="ARBA00009801"/>
    </source>
</evidence>
<evidence type="ECO:0000256" key="4">
    <source>
        <dbReference type="ARBA" id="ARBA00022517"/>
    </source>
</evidence>
<dbReference type="OrthoDB" id="21550at2759"/>
<evidence type="ECO:0000256" key="5">
    <source>
        <dbReference type="ARBA" id="ARBA00022552"/>
    </source>
</evidence>
<dbReference type="OMA" id="QHSANIG"/>
<gene>
    <name evidence="10" type="ORF">CTHT_0036180</name>
</gene>
<dbReference type="InterPro" id="IPR040309">
    <property type="entry name" value="Naf1"/>
</dbReference>
<feature type="compositionally biased region" description="Acidic residues" evidence="9">
    <location>
        <begin position="172"/>
        <end position="182"/>
    </location>
</feature>
<keyword evidence="4" id="KW-0690">Ribosome biogenesis</keyword>
<feature type="compositionally biased region" description="Acidic residues" evidence="9">
    <location>
        <begin position="146"/>
        <end position="156"/>
    </location>
</feature>
<comment type="subcellular location">
    <subcellularLocation>
        <location evidence="1">Nucleus</location>
    </subcellularLocation>
</comment>
<feature type="region of interest" description="Disordered" evidence="9">
    <location>
        <begin position="87"/>
        <end position="157"/>
    </location>
</feature>
<feature type="compositionally biased region" description="Polar residues" evidence="9">
    <location>
        <begin position="570"/>
        <end position="592"/>
    </location>
</feature>
<feature type="region of interest" description="Disordered" evidence="9">
    <location>
        <begin position="1"/>
        <end position="70"/>
    </location>
</feature>
<keyword evidence="6" id="KW-0597">Phosphoprotein</keyword>
<dbReference type="GeneID" id="18257656"/>
<dbReference type="GO" id="GO:0003723">
    <property type="term" value="F:RNA binding"/>
    <property type="evidence" value="ECO:0007669"/>
    <property type="project" value="UniProtKB-KW"/>
</dbReference>
<feature type="compositionally biased region" description="Basic and acidic residues" evidence="9">
    <location>
        <begin position="422"/>
        <end position="495"/>
    </location>
</feature>
<dbReference type="Proteomes" id="UP000008066">
    <property type="component" value="Unassembled WGS sequence"/>
</dbReference>
<dbReference type="GO" id="GO:0001522">
    <property type="term" value="P:pseudouridine synthesis"/>
    <property type="evidence" value="ECO:0007669"/>
    <property type="project" value="InterPro"/>
</dbReference>
<sequence length="775" mass="85511">MSASPEIPGLGKAKRNENLPAENFSPEVLANSNDESTTIKSMDSQDCSTATTHRQSSATLPEDDNSEAAKSISRTIDAVLDGISAHEAGSKKCAASPLSIGTTICDNASDHNSDQSDSEDENDDDENVENPEWEEDSSPIQSSDSSSEDDSDDELPELTPDLINQILAAADGNDDEDDEDGDGATRPRGIGAPLRTKNELPEPVPPRPDVIITPDMKIEPVGTVWSIVENTVCVMSNSSGEHQVLDIGTILCKEDRTVLAVIAEIMGPVTKPIYVMRFEPEYLKELDLSLGQTIFYSVKHAVRVFTAPLKEMRGTDASNIHDEELPEDEMEFSDDEKERQFLLAKGRKGKKRADRNFGKGDNGRFGNSSRSGNNGRVSYDDDDDDGPYRPLSRPKELTYPGGSLPPRPDTRFDSSRASYSQRGDHRDDYYDRRPRSDGRRENRDRRDQRDYRDRDYRDRDHREYREHRDNQEYYDRKDQRDRSYDRGNNHRDSGDRIVPCSIAGQPAQPVERPSAVPSAGQWHAPAAPYTGAPQQPTAGPYPYYPYAPYGSAPAQYPYPPIPQTAPAASPESQPQFPANPSQNTSAWSSQHAVPQPAAQGTILRLFTTMRMASRLPRKFYLPSRVNSSGLSRKTGAPAFSQTQLPSANRFNERDHPSAQGLVALSNQLPAQPSGGQVNKAVDPFDDLIARGALAADPSPSNLRNLVVAQNVTDGAANPGSFEIDEVLRRLGMIVQHSANIGNREQDAPRDPRIDQRDHGSDDYGDYGNIAKRSTC</sequence>
<feature type="compositionally biased region" description="Low complexity" evidence="9">
    <location>
        <begin position="364"/>
        <end position="377"/>
    </location>
</feature>
<dbReference type="HOGENOM" id="CLU_360925_0_0_1"/>
<proteinExistence type="inferred from homology"/>
<dbReference type="Gene3D" id="2.40.10.230">
    <property type="entry name" value="Probable tRNA pseudouridine synthase domain"/>
    <property type="match status" value="1"/>
</dbReference>
<keyword evidence="8" id="KW-0539">Nucleus</keyword>
<dbReference type="InterPro" id="IPR007504">
    <property type="entry name" value="H/ACA_rnp_Gar1/Naf1"/>
</dbReference>
<keyword evidence="11" id="KW-1185">Reference proteome</keyword>
<evidence type="ECO:0000313" key="11">
    <source>
        <dbReference type="Proteomes" id="UP000008066"/>
    </source>
</evidence>
<dbReference type="KEGG" id="cthr:CTHT_0036180"/>
<dbReference type="EMBL" id="GL988041">
    <property type="protein sequence ID" value="EGS21751.1"/>
    <property type="molecule type" value="Genomic_DNA"/>
</dbReference>
<dbReference type="GO" id="GO:0005732">
    <property type="term" value="C:sno(s)RNA-containing ribonucleoprotein complex"/>
    <property type="evidence" value="ECO:0007669"/>
    <property type="project" value="InterPro"/>
</dbReference>
<dbReference type="GO" id="GO:0005634">
    <property type="term" value="C:nucleus"/>
    <property type="evidence" value="ECO:0007669"/>
    <property type="project" value="UniProtKB-SubCell"/>
</dbReference>
<feature type="region of interest" description="Disordered" evidence="9">
    <location>
        <begin position="169"/>
        <end position="209"/>
    </location>
</feature>
<comment type="similarity">
    <text evidence="2">Belongs to the NAF1 family.</text>
</comment>
<feature type="compositionally biased region" description="Basic and acidic residues" evidence="9">
    <location>
        <begin position="743"/>
        <end position="761"/>
    </location>
</feature>
<accession>G0S7A7</accession>
<reference evidence="10 11" key="1">
    <citation type="journal article" date="2011" name="Cell">
        <title>Insight into structure and assembly of the nuclear pore complex by utilizing the genome of a eukaryotic thermophile.</title>
        <authorList>
            <person name="Amlacher S."/>
            <person name="Sarges P."/>
            <person name="Flemming D."/>
            <person name="van Noort V."/>
            <person name="Kunze R."/>
            <person name="Devos D.P."/>
            <person name="Arumugam M."/>
            <person name="Bork P."/>
            <person name="Hurt E."/>
        </authorList>
    </citation>
    <scope>NUCLEOTIDE SEQUENCE [LARGE SCALE GENOMIC DNA]</scope>
    <source>
        <strain evidence="11">DSM 1495 / CBS 144.50 / IMI 039719</strain>
    </source>
</reference>
<dbReference type="STRING" id="759272.G0S7A7"/>
<protein>
    <recommendedName>
        <fullName evidence="3">H/ACA ribonucleoprotein complex non-core subunit NAF1</fullName>
    </recommendedName>
</protein>
<evidence type="ECO:0000256" key="9">
    <source>
        <dbReference type="SAM" id="MobiDB-lite"/>
    </source>
</evidence>
<dbReference type="GO" id="GO:0006364">
    <property type="term" value="P:rRNA processing"/>
    <property type="evidence" value="ECO:0007669"/>
    <property type="project" value="UniProtKB-KW"/>
</dbReference>
<dbReference type="GO" id="GO:0000493">
    <property type="term" value="P:box H/ACA snoRNP assembly"/>
    <property type="evidence" value="ECO:0007669"/>
    <property type="project" value="InterPro"/>
</dbReference>
<name>G0S7A7_CHATD</name>
<feature type="compositionally biased region" description="Acidic residues" evidence="9">
    <location>
        <begin position="324"/>
        <end position="335"/>
    </location>
</feature>
<dbReference type="InterPro" id="IPR038664">
    <property type="entry name" value="Gar1/Naf1_Cbf5-bd_sf"/>
</dbReference>
<evidence type="ECO:0000256" key="6">
    <source>
        <dbReference type="ARBA" id="ARBA00022553"/>
    </source>
</evidence>
<feature type="region of interest" description="Disordered" evidence="9">
    <location>
        <begin position="557"/>
        <end position="593"/>
    </location>
</feature>